<proteinExistence type="predicted"/>
<protein>
    <submittedName>
        <fullName evidence="1">Uncharacterized protein</fullName>
    </submittedName>
</protein>
<dbReference type="Proteomes" id="UP001143463">
    <property type="component" value="Unassembled WGS sequence"/>
</dbReference>
<evidence type="ECO:0000313" key="2">
    <source>
        <dbReference type="Proteomes" id="UP001143463"/>
    </source>
</evidence>
<dbReference type="EMBL" id="BSFQ01000027">
    <property type="protein sequence ID" value="GLL13980.1"/>
    <property type="molecule type" value="Genomic_DNA"/>
</dbReference>
<evidence type="ECO:0000313" key="1">
    <source>
        <dbReference type="EMBL" id="GLL13980.1"/>
    </source>
</evidence>
<reference evidence="1" key="1">
    <citation type="journal article" date="2014" name="Int. J. Syst. Evol. Microbiol.">
        <title>Complete genome sequence of Corynebacterium casei LMG S-19264T (=DSM 44701T), isolated from a smear-ripened cheese.</title>
        <authorList>
            <consortium name="US DOE Joint Genome Institute (JGI-PGF)"/>
            <person name="Walter F."/>
            <person name="Albersmeier A."/>
            <person name="Kalinowski J."/>
            <person name="Ruckert C."/>
        </authorList>
    </citation>
    <scope>NUCLEOTIDE SEQUENCE</scope>
    <source>
        <strain evidence="1">VKM Ac-1069</strain>
    </source>
</reference>
<dbReference type="AlphaFoldDB" id="A0A9W6L6V3"/>
<name>A0A9W6L6V3_9PSEU</name>
<organism evidence="1 2">
    <name type="scientific">Pseudonocardia halophobica</name>
    <dbReference type="NCBI Taxonomy" id="29401"/>
    <lineage>
        <taxon>Bacteria</taxon>
        <taxon>Bacillati</taxon>
        <taxon>Actinomycetota</taxon>
        <taxon>Actinomycetes</taxon>
        <taxon>Pseudonocardiales</taxon>
        <taxon>Pseudonocardiaceae</taxon>
        <taxon>Pseudonocardia</taxon>
    </lineage>
</organism>
<keyword evidence="2" id="KW-1185">Reference proteome</keyword>
<accession>A0A9W6L6V3</accession>
<comment type="caution">
    <text evidence="1">The sequence shown here is derived from an EMBL/GenBank/DDBJ whole genome shotgun (WGS) entry which is preliminary data.</text>
</comment>
<reference evidence="1" key="2">
    <citation type="submission" date="2023-01" db="EMBL/GenBank/DDBJ databases">
        <authorList>
            <person name="Sun Q."/>
            <person name="Evtushenko L."/>
        </authorList>
    </citation>
    <scope>NUCLEOTIDE SEQUENCE</scope>
    <source>
        <strain evidence="1">VKM Ac-1069</strain>
    </source>
</reference>
<sequence>MTRSAVACRDIKRDINALSVGLMASKKAGRTRTRGSIDELPSGGLRVRVYAGWDTVTRRRHI</sequence>
<gene>
    <name evidence="1" type="ORF">GCM10017577_51250</name>
</gene>